<organism evidence="2 3">
    <name type="scientific">Brassica cretica</name>
    <name type="common">Mustard</name>
    <dbReference type="NCBI Taxonomy" id="69181"/>
    <lineage>
        <taxon>Eukaryota</taxon>
        <taxon>Viridiplantae</taxon>
        <taxon>Streptophyta</taxon>
        <taxon>Embryophyta</taxon>
        <taxon>Tracheophyta</taxon>
        <taxon>Spermatophyta</taxon>
        <taxon>Magnoliopsida</taxon>
        <taxon>eudicotyledons</taxon>
        <taxon>Gunneridae</taxon>
        <taxon>Pentapetalae</taxon>
        <taxon>rosids</taxon>
        <taxon>malvids</taxon>
        <taxon>Brassicales</taxon>
        <taxon>Brassicaceae</taxon>
        <taxon>Brassiceae</taxon>
        <taxon>Brassica</taxon>
    </lineage>
</organism>
<reference evidence="2" key="1">
    <citation type="submission" date="2019-12" db="EMBL/GenBank/DDBJ databases">
        <title>Genome sequencing and annotation of Brassica cretica.</title>
        <authorList>
            <person name="Studholme D.J."/>
            <person name="Sarris P."/>
        </authorList>
    </citation>
    <scope>NUCLEOTIDE SEQUENCE</scope>
    <source>
        <strain evidence="2">PFS-109/04</strain>
        <tissue evidence="2">Leaf</tissue>
    </source>
</reference>
<evidence type="ECO:0000313" key="3">
    <source>
        <dbReference type="Proteomes" id="UP000712600"/>
    </source>
</evidence>
<dbReference type="AlphaFoldDB" id="A0A8S9P705"/>
<dbReference type="EMBL" id="QGKX02001521">
    <property type="protein sequence ID" value="KAF3512878.1"/>
    <property type="molecule type" value="Genomic_DNA"/>
</dbReference>
<protein>
    <submittedName>
        <fullName evidence="2">Uncharacterized protein</fullName>
    </submittedName>
</protein>
<gene>
    <name evidence="2" type="ORF">F2Q69_00005809</name>
</gene>
<evidence type="ECO:0000313" key="2">
    <source>
        <dbReference type="EMBL" id="KAF3512878.1"/>
    </source>
</evidence>
<proteinExistence type="predicted"/>
<accession>A0A8S9P705</accession>
<evidence type="ECO:0000256" key="1">
    <source>
        <dbReference type="SAM" id="MobiDB-lite"/>
    </source>
</evidence>
<feature type="region of interest" description="Disordered" evidence="1">
    <location>
        <begin position="57"/>
        <end position="86"/>
    </location>
</feature>
<name>A0A8S9P705_BRACR</name>
<comment type="caution">
    <text evidence="2">The sequence shown here is derived from an EMBL/GenBank/DDBJ whole genome shotgun (WGS) entry which is preliminary data.</text>
</comment>
<sequence length="86" mass="9346">MIKHIKGSFTTSPSIAHKTASWLPSQQFRLHPFAYGSYQTSLTGLNAPRHVTHKPRLVSQAPGPIPSAHRPIAIIDQPTGPVTAQN</sequence>
<dbReference type="Proteomes" id="UP000712600">
    <property type="component" value="Unassembled WGS sequence"/>
</dbReference>